<keyword evidence="1" id="KW-0677">Repeat</keyword>
<feature type="domain" description="SIS" evidence="2">
    <location>
        <begin position="213"/>
        <end position="357"/>
    </location>
</feature>
<dbReference type="InterPro" id="IPR035490">
    <property type="entry name" value="GlmS/FrlB_SIS"/>
</dbReference>
<dbReference type="PANTHER" id="PTHR10937:SF4">
    <property type="entry name" value="GLUCOSAMINE-6-PHOSPHATE DEAMINASE"/>
    <property type="match status" value="1"/>
</dbReference>
<dbReference type="CDD" id="cd05008">
    <property type="entry name" value="SIS_GlmS_GlmD_1"/>
    <property type="match status" value="1"/>
</dbReference>
<evidence type="ECO:0000259" key="2">
    <source>
        <dbReference type="PROSITE" id="PS51464"/>
    </source>
</evidence>
<feature type="domain" description="SIS" evidence="2">
    <location>
        <begin position="48"/>
        <end position="198"/>
    </location>
</feature>
<keyword evidence="4" id="KW-1185">Reference proteome</keyword>
<dbReference type="CDD" id="cd05009">
    <property type="entry name" value="SIS_GlmS_GlmD_2"/>
    <property type="match status" value="1"/>
</dbReference>
<proteinExistence type="predicted"/>
<protein>
    <submittedName>
        <fullName evidence="3">SIS domain-containing protein</fullName>
    </submittedName>
</protein>
<gene>
    <name evidence="3" type="ORF">I8J29_29545</name>
</gene>
<evidence type="ECO:0000313" key="4">
    <source>
        <dbReference type="Proteomes" id="UP000670947"/>
    </source>
</evidence>
<reference evidence="3 4" key="1">
    <citation type="submission" date="2021-03" db="EMBL/GenBank/DDBJ databases">
        <title>Paenibacillus artemisicola MWE-103 whole genome sequence.</title>
        <authorList>
            <person name="Ham Y.J."/>
        </authorList>
    </citation>
    <scope>NUCLEOTIDE SEQUENCE [LARGE SCALE GENOMIC DNA]</scope>
    <source>
        <strain evidence="3 4">MWE-103</strain>
    </source>
</reference>
<dbReference type="PANTHER" id="PTHR10937">
    <property type="entry name" value="GLUCOSAMINE--FRUCTOSE-6-PHOSPHATE AMINOTRANSFERASE, ISOMERIZING"/>
    <property type="match status" value="1"/>
</dbReference>
<dbReference type="Pfam" id="PF01380">
    <property type="entry name" value="SIS"/>
    <property type="match status" value="2"/>
</dbReference>
<dbReference type="Proteomes" id="UP000670947">
    <property type="component" value="Unassembled WGS sequence"/>
</dbReference>
<evidence type="ECO:0000313" key="3">
    <source>
        <dbReference type="EMBL" id="MBO7748337.1"/>
    </source>
</evidence>
<sequence>MESKQRTEEQDSKEAALRAEETLTYKEIGEQAEAVETAFRSALQSGGWVEKYVRKGGEQAIFIGSGSSYYQAQTMAAVYRAWLGRPAISLPSSDLLLVRKQSAVEERTAVVFGVSRSGESTEVLLALKAAQTVTGWKTAGVTCYADSEMAKLAPCLVSEKGKERSTVMTKSLSSMVMAAQTAIASASGQAKYIQELERTVGEVGAVVDKAKALASGIVRSASFNKTIFLGMGALFGIAQEGCLKLKEMSNVWTESFGTLEFRHGPKAIADDGTCIVVLLSEQAREQELKVAAEMKDYGAYIVLIAASAGPDTAFADQVLEVGLPDVSDEARSILYLPLLQYYGTFTAVKLGLNPDHPKNLTQVVVL</sequence>
<evidence type="ECO:0000256" key="1">
    <source>
        <dbReference type="ARBA" id="ARBA00022737"/>
    </source>
</evidence>
<dbReference type="EMBL" id="JAGGDJ010000054">
    <property type="protein sequence ID" value="MBO7748337.1"/>
    <property type="molecule type" value="Genomic_DNA"/>
</dbReference>
<name>A0ABS3WJ50_9BACL</name>
<dbReference type="RefSeq" id="WP_208850910.1">
    <property type="nucleotide sequence ID" value="NZ_JAGGDJ010000054.1"/>
</dbReference>
<dbReference type="SUPFAM" id="SSF53697">
    <property type="entry name" value="SIS domain"/>
    <property type="match status" value="1"/>
</dbReference>
<dbReference type="InterPro" id="IPR001347">
    <property type="entry name" value="SIS_dom"/>
</dbReference>
<organism evidence="3 4">
    <name type="scientific">Paenibacillus artemisiicola</name>
    <dbReference type="NCBI Taxonomy" id="1172618"/>
    <lineage>
        <taxon>Bacteria</taxon>
        <taxon>Bacillati</taxon>
        <taxon>Bacillota</taxon>
        <taxon>Bacilli</taxon>
        <taxon>Bacillales</taxon>
        <taxon>Paenibacillaceae</taxon>
        <taxon>Paenibacillus</taxon>
    </lineage>
</organism>
<accession>A0ABS3WJ50</accession>
<dbReference type="PROSITE" id="PS51464">
    <property type="entry name" value="SIS"/>
    <property type="match status" value="2"/>
</dbReference>
<dbReference type="InterPro" id="IPR035466">
    <property type="entry name" value="GlmS/AgaS_SIS"/>
</dbReference>
<dbReference type="InterPro" id="IPR046348">
    <property type="entry name" value="SIS_dom_sf"/>
</dbReference>
<comment type="caution">
    <text evidence="3">The sequence shown here is derived from an EMBL/GenBank/DDBJ whole genome shotgun (WGS) entry which is preliminary data.</text>
</comment>
<dbReference type="Gene3D" id="3.40.50.10490">
    <property type="entry name" value="Glucose-6-phosphate isomerase like protein, domain 1"/>
    <property type="match status" value="2"/>
</dbReference>